<feature type="transmembrane region" description="Helical" evidence="1">
    <location>
        <begin position="113"/>
        <end position="135"/>
    </location>
</feature>
<keyword evidence="1" id="KW-1133">Transmembrane helix</keyword>
<dbReference type="Proteomes" id="UP000612055">
    <property type="component" value="Unassembled WGS sequence"/>
</dbReference>
<evidence type="ECO:0000313" key="4">
    <source>
        <dbReference type="Proteomes" id="UP000612055"/>
    </source>
</evidence>
<evidence type="ECO:0000256" key="1">
    <source>
        <dbReference type="SAM" id="Phobius"/>
    </source>
</evidence>
<keyword evidence="1" id="KW-0812">Transmembrane</keyword>
<feature type="signal peptide" evidence="2">
    <location>
        <begin position="1"/>
        <end position="19"/>
    </location>
</feature>
<evidence type="ECO:0008006" key="5">
    <source>
        <dbReference type="Google" id="ProtNLM"/>
    </source>
</evidence>
<dbReference type="AlphaFoldDB" id="A0A835Y6V7"/>
<protein>
    <recommendedName>
        <fullName evidence="5">LysM domain-containing protein</fullName>
    </recommendedName>
</protein>
<keyword evidence="1" id="KW-0472">Membrane</keyword>
<feature type="chain" id="PRO_5032953929" description="LysM domain-containing protein" evidence="2">
    <location>
        <begin position="20"/>
        <end position="145"/>
    </location>
</feature>
<reference evidence="3" key="1">
    <citation type="journal article" date="2020" name="bioRxiv">
        <title>Comparative genomics of Chlamydomonas.</title>
        <authorList>
            <person name="Craig R.J."/>
            <person name="Hasan A.R."/>
            <person name="Ness R.W."/>
            <person name="Keightley P.D."/>
        </authorList>
    </citation>
    <scope>NUCLEOTIDE SEQUENCE</scope>
    <source>
        <strain evidence="3">CCAP 11/70</strain>
    </source>
</reference>
<evidence type="ECO:0000256" key="2">
    <source>
        <dbReference type="SAM" id="SignalP"/>
    </source>
</evidence>
<keyword evidence="2" id="KW-0732">Signal</keyword>
<dbReference type="OrthoDB" id="532218at2759"/>
<accession>A0A835Y6V7</accession>
<name>A0A835Y6V7_9CHLO</name>
<comment type="caution">
    <text evidence="3">The sequence shown here is derived from an EMBL/GenBank/DDBJ whole genome shotgun (WGS) entry which is preliminary data.</text>
</comment>
<gene>
    <name evidence="3" type="ORF">HYH03_004572</name>
</gene>
<keyword evidence="4" id="KW-1185">Reference proteome</keyword>
<sequence length="145" mass="15857">MMKKRTAALFATLIVLVIASVVYFQNHQHHLLSVAGGSMSMATKKRFWAQGIDCQEVYEVQGYESPESLFKMFSLTQHQFYQLNPGMGMNVRQGDVICIKGLFDVSTHAMSSFWPVAIGGALALAGIGAAAYARYTHSQAHPGGK</sequence>
<organism evidence="3 4">
    <name type="scientific">Edaphochlamys debaryana</name>
    <dbReference type="NCBI Taxonomy" id="47281"/>
    <lineage>
        <taxon>Eukaryota</taxon>
        <taxon>Viridiplantae</taxon>
        <taxon>Chlorophyta</taxon>
        <taxon>core chlorophytes</taxon>
        <taxon>Chlorophyceae</taxon>
        <taxon>CS clade</taxon>
        <taxon>Chlamydomonadales</taxon>
        <taxon>Chlamydomonadales incertae sedis</taxon>
        <taxon>Edaphochlamys</taxon>
    </lineage>
</organism>
<proteinExistence type="predicted"/>
<evidence type="ECO:0000313" key="3">
    <source>
        <dbReference type="EMBL" id="KAG2497417.1"/>
    </source>
</evidence>
<dbReference type="EMBL" id="JAEHOE010000014">
    <property type="protein sequence ID" value="KAG2497417.1"/>
    <property type="molecule type" value="Genomic_DNA"/>
</dbReference>